<dbReference type="InterPro" id="IPR050750">
    <property type="entry name" value="C5-MTase"/>
</dbReference>
<dbReference type="Proteomes" id="UP000595296">
    <property type="component" value="Chromosome"/>
</dbReference>
<evidence type="ECO:0000256" key="5">
    <source>
        <dbReference type="ARBA" id="ARBA00047422"/>
    </source>
</evidence>
<dbReference type="PROSITE" id="PS00094">
    <property type="entry name" value="C5_MTASE_1"/>
    <property type="match status" value="1"/>
</dbReference>
<dbReference type="EMBL" id="CP060138">
    <property type="protein sequence ID" value="QQV74530.1"/>
    <property type="molecule type" value="Genomic_DNA"/>
</dbReference>
<dbReference type="InterPro" id="IPR029063">
    <property type="entry name" value="SAM-dependent_MTases_sf"/>
</dbReference>
<dbReference type="Gene3D" id="3.40.50.150">
    <property type="entry name" value="Vaccinia Virus protein VP39"/>
    <property type="match status" value="1"/>
</dbReference>
<organism evidence="9 10">
    <name type="scientific">Rickettsia tillamookensis</name>
    <dbReference type="NCBI Taxonomy" id="2761623"/>
    <lineage>
        <taxon>Bacteria</taxon>
        <taxon>Pseudomonadati</taxon>
        <taxon>Pseudomonadota</taxon>
        <taxon>Alphaproteobacteria</taxon>
        <taxon>Rickettsiales</taxon>
        <taxon>Rickettsiaceae</taxon>
        <taxon>Rickettsieae</taxon>
        <taxon>Rickettsia</taxon>
        <taxon>spotted fever group</taxon>
    </lineage>
</organism>
<accession>A0A9E6SPY0</accession>
<sequence>MYKFIDLFCGIGGFRKALEEKGLECVFSSDIDKDVQEAYKRNFGDKPYGDITEISENKIPKHDILCAGFPCQSFSISGKRLGIDDNNGRLFYEIIRIAQYHKPYILLLENVKNILNINNGSVIETIDQKLDEIGYKVYRNILNASLFGVPQARERVYFVCLRKDFSSEYTLNYVKPKESYERIFLDDILEKDVDKSLYINRDDIVLDKTPVEKQLKPIRIGQVNKGGQGERIYSPYGHSITLSAFGGGIGARTGLYYINDKIRRLSINECKHLMGFPQGHYVADGLKGYRQLGNSVIPQIIANIYDSIRAV</sequence>
<name>A0A9E6SPY0_9RICK</name>
<evidence type="ECO:0000256" key="7">
    <source>
        <dbReference type="RuleBase" id="RU000416"/>
    </source>
</evidence>
<dbReference type="NCBIfam" id="TIGR00675">
    <property type="entry name" value="dcm"/>
    <property type="match status" value="1"/>
</dbReference>
<dbReference type="PROSITE" id="PS51679">
    <property type="entry name" value="SAM_MT_C5"/>
    <property type="match status" value="1"/>
</dbReference>
<proteinExistence type="inferred from homology"/>
<dbReference type="PRINTS" id="PR00105">
    <property type="entry name" value="C5METTRFRASE"/>
</dbReference>
<evidence type="ECO:0000256" key="3">
    <source>
        <dbReference type="ARBA" id="ARBA00022691"/>
    </source>
</evidence>
<keyword evidence="2 6" id="KW-0808">Transferase</keyword>
<keyword evidence="10" id="KW-1185">Reference proteome</keyword>
<dbReference type="InterPro" id="IPR018117">
    <property type="entry name" value="C5_DNA_meth_AS"/>
</dbReference>
<evidence type="ECO:0000313" key="10">
    <source>
        <dbReference type="Proteomes" id="UP000595296"/>
    </source>
</evidence>
<evidence type="ECO:0000256" key="2">
    <source>
        <dbReference type="ARBA" id="ARBA00022679"/>
    </source>
</evidence>
<keyword evidence="1 6" id="KW-0489">Methyltransferase</keyword>
<dbReference type="SUPFAM" id="SSF53335">
    <property type="entry name" value="S-adenosyl-L-methionine-dependent methyltransferases"/>
    <property type="match status" value="1"/>
</dbReference>
<dbReference type="RefSeq" id="WP_202069573.1">
    <property type="nucleotide sequence ID" value="NZ_CP060138.2"/>
</dbReference>
<dbReference type="Pfam" id="PF00145">
    <property type="entry name" value="DNA_methylase"/>
    <property type="match status" value="1"/>
</dbReference>
<protein>
    <recommendedName>
        <fullName evidence="8">Cytosine-specific methyltransferase</fullName>
        <ecNumber evidence="8">2.1.1.37</ecNumber>
    </recommendedName>
</protein>
<evidence type="ECO:0000256" key="1">
    <source>
        <dbReference type="ARBA" id="ARBA00022603"/>
    </source>
</evidence>
<comment type="similarity">
    <text evidence="6 7">Belongs to the class I-like SAM-binding methyltransferase superfamily. C5-methyltransferase family.</text>
</comment>
<keyword evidence="3 6" id="KW-0949">S-adenosyl-L-methionine</keyword>
<dbReference type="CDD" id="cd00315">
    <property type="entry name" value="Cyt_C5_DNA_methylase"/>
    <property type="match status" value="1"/>
</dbReference>
<reference evidence="9 10" key="1">
    <citation type="journal article" date="2021" name="Int. J. Syst. Evol. Microbiol.">
        <title>Characterization of a novel transitional group Rickettsia species (Rickettsia tillamookensis sp. nov.) from the western black-legged tick, Ixodes pacificus.</title>
        <authorList>
            <person name="Gauthier D.T."/>
            <person name="Karpathy S.E."/>
            <person name="Grizzard S.L."/>
            <person name="Batra D."/>
            <person name="Rowe L.A."/>
            <person name="Paddock C.D."/>
        </authorList>
    </citation>
    <scope>NUCLEOTIDE SEQUENCE [LARGE SCALE GENOMIC DNA]</scope>
    <source>
        <strain evidence="9 10">Tillamook 23</strain>
    </source>
</reference>
<dbReference type="PANTHER" id="PTHR46098">
    <property type="entry name" value="TRNA (CYTOSINE(38)-C(5))-METHYLTRANSFERASE"/>
    <property type="match status" value="1"/>
</dbReference>
<feature type="active site" evidence="6">
    <location>
        <position position="71"/>
    </location>
</feature>
<dbReference type="Gene3D" id="3.90.120.10">
    <property type="entry name" value="DNA Methylase, subunit A, domain 2"/>
    <property type="match status" value="1"/>
</dbReference>
<dbReference type="PANTHER" id="PTHR46098:SF1">
    <property type="entry name" value="TRNA (CYTOSINE(38)-C(5))-METHYLTRANSFERASE"/>
    <property type="match status" value="1"/>
</dbReference>
<evidence type="ECO:0000256" key="8">
    <source>
        <dbReference type="RuleBase" id="RU000417"/>
    </source>
</evidence>
<evidence type="ECO:0000256" key="6">
    <source>
        <dbReference type="PROSITE-ProRule" id="PRU01016"/>
    </source>
</evidence>
<evidence type="ECO:0000313" key="9">
    <source>
        <dbReference type="EMBL" id="QQV74530.1"/>
    </source>
</evidence>
<comment type="catalytic activity">
    <reaction evidence="5 8">
        <text>a 2'-deoxycytidine in DNA + S-adenosyl-L-methionine = a 5-methyl-2'-deoxycytidine in DNA + S-adenosyl-L-homocysteine + H(+)</text>
        <dbReference type="Rhea" id="RHEA:13681"/>
        <dbReference type="Rhea" id="RHEA-COMP:11369"/>
        <dbReference type="Rhea" id="RHEA-COMP:11370"/>
        <dbReference type="ChEBI" id="CHEBI:15378"/>
        <dbReference type="ChEBI" id="CHEBI:57856"/>
        <dbReference type="ChEBI" id="CHEBI:59789"/>
        <dbReference type="ChEBI" id="CHEBI:85452"/>
        <dbReference type="ChEBI" id="CHEBI:85454"/>
        <dbReference type="EC" id="2.1.1.37"/>
    </reaction>
</comment>
<gene>
    <name evidence="9" type="ORF">H6P87_00064</name>
</gene>
<dbReference type="InterPro" id="IPR001525">
    <property type="entry name" value="C5_MeTfrase"/>
</dbReference>
<keyword evidence="4" id="KW-0680">Restriction system</keyword>
<evidence type="ECO:0000256" key="4">
    <source>
        <dbReference type="ARBA" id="ARBA00022747"/>
    </source>
</evidence>
<dbReference type="EC" id="2.1.1.37" evidence="8"/>